<dbReference type="AlphaFoldDB" id="A0A1E1LZT2"/>
<feature type="chain" id="PRO_5009447837" evidence="1">
    <location>
        <begin position="19"/>
        <end position="49"/>
    </location>
</feature>
<protein>
    <submittedName>
        <fullName evidence="2">Uncharacterized protein</fullName>
    </submittedName>
</protein>
<evidence type="ECO:0000313" key="2">
    <source>
        <dbReference type="EMBL" id="CZT42376.1"/>
    </source>
</evidence>
<organism evidence="2 3">
    <name type="scientific">Rhynchosporium secalis</name>
    <name type="common">Barley scald fungus</name>
    <dbReference type="NCBI Taxonomy" id="38038"/>
    <lineage>
        <taxon>Eukaryota</taxon>
        <taxon>Fungi</taxon>
        <taxon>Dikarya</taxon>
        <taxon>Ascomycota</taxon>
        <taxon>Pezizomycotina</taxon>
        <taxon>Leotiomycetes</taxon>
        <taxon>Helotiales</taxon>
        <taxon>Ploettnerulaceae</taxon>
        <taxon>Rhynchosporium</taxon>
    </lineage>
</organism>
<sequence length="49" mass="5938">MGAHLIRFFFILLRCVPSLPPRTTCNYGYFEGNLWRLWRGEFRDGKWCL</sequence>
<keyword evidence="1" id="KW-0732">Signal</keyword>
<dbReference type="EMBL" id="FJVC01000088">
    <property type="protein sequence ID" value="CZT42376.1"/>
    <property type="molecule type" value="Genomic_DNA"/>
</dbReference>
<name>A0A1E1LZT2_RHYSE</name>
<gene>
    <name evidence="2" type="ORF">RSE6_02246</name>
</gene>
<proteinExistence type="predicted"/>
<evidence type="ECO:0000256" key="1">
    <source>
        <dbReference type="SAM" id="SignalP"/>
    </source>
</evidence>
<reference evidence="3" key="1">
    <citation type="submission" date="2016-03" db="EMBL/GenBank/DDBJ databases">
        <authorList>
            <person name="Guldener U."/>
        </authorList>
    </citation>
    <scope>NUCLEOTIDE SEQUENCE [LARGE SCALE GENOMIC DNA]</scope>
</reference>
<feature type="signal peptide" evidence="1">
    <location>
        <begin position="1"/>
        <end position="18"/>
    </location>
</feature>
<evidence type="ECO:0000313" key="3">
    <source>
        <dbReference type="Proteomes" id="UP000177625"/>
    </source>
</evidence>
<dbReference type="Proteomes" id="UP000177625">
    <property type="component" value="Unassembled WGS sequence"/>
</dbReference>
<keyword evidence="3" id="KW-1185">Reference proteome</keyword>
<accession>A0A1E1LZT2</accession>